<dbReference type="Pfam" id="PF17963">
    <property type="entry name" value="Big_9"/>
    <property type="match status" value="1"/>
</dbReference>
<proteinExistence type="predicted"/>
<feature type="chain" id="PRO_5039102719" description="Long Rib domain-containing protein" evidence="2">
    <location>
        <begin position="33"/>
        <end position="1545"/>
    </location>
</feature>
<feature type="region of interest" description="Disordered" evidence="1">
    <location>
        <begin position="707"/>
        <end position="736"/>
    </location>
</feature>
<feature type="domain" description="Long Rib" evidence="3">
    <location>
        <begin position="804"/>
        <end position="894"/>
    </location>
</feature>
<feature type="region of interest" description="Disordered" evidence="1">
    <location>
        <begin position="795"/>
        <end position="824"/>
    </location>
</feature>
<feature type="region of interest" description="Disordered" evidence="1">
    <location>
        <begin position="1157"/>
        <end position="1209"/>
    </location>
</feature>
<evidence type="ECO:0000313" key="5">
    <source>
        <dbReference type="Proteomes" id="UP000658613"/>
    </source>
</evidence>
<dbReference type="Pfam" id="PF18957">
    <property type="entry name" value="RibLong"/>
    <property type="match status" value="3"/>
</dbReference>
<feature type="signal peptide" evidence="2">
    <location>
        <begin position="1"/>
        <end position="32"/>
    </location>
</feature>
<feature type="region of interest" description="Disordered" evidence="1">
    <location>
        <begin position="1469"/>
        <end position="1545"/>
    </location>
</feature>
<feature type="compositionally biased region" description="Low complexity" evidence="1">
    <location>
        <begin position="1489"/>
        <end position="1545"/>
    </location>
</feature>
<feature type="compositionally biased region" description="Polar residues" evidence="1">
    <location>
        <begin position="804"/>
        <end position="817"/>
    </location>
</feature>
<feature type="domain" description="Long Rib" evidence="3">
    <location>
        <begin position="708"/>
        <end position="796"/>
    </location>
</feature>
<dbReference type="Proteomes" id="UP000658613">
    <property type="component" value="Unassembled WGS sequence"/>
</dbReference>
<dbReference type="EMBL" id="JADOUE010000001">
    <property type="protein sequence ID" value="MBG6122822.1"/>
    <property type="molecule type" value="Genomic_DNA"/>
</dbReference>
<evidence type="ECO:0000313" key="4">
    <source>
        <dbReference type="EMBL" id="MBG6122822.1"/>
    </source>
</evidence>
<accession>A0A931DYP1</accession>
<dbReference type="NCBIfam" id="NF038186">
    <property type="entry name" value="YPDG_rpt"/>
    <property type="match status" value="3"/>
</dbReference>
<dbReference type="RefSeq" id="WP_196825148.1">
    <property type="nucleotide sequence ID" value="NZ_CP046980.1"/>
</dbReference>
<keyword evidence="2" id="KW-0732">Signal</keyword>
<feature type="domain" description="Long Rib" evidence="3">
    <location>
        <begin position="604"/>
        <end position="702"/>
    </location>
</feature>
<feature type="compositionally biased region" description="Polar residues" evidence="1">
    <location>
        <begin position="1189"/>
        <end position="1208"/>
    </location>
</feature>
<feature type="compositionally biased region" description="Basic and acidic residues" evidence="1">
    <location>
        <begin position="1046"/>
        <end position="1059"/>
    </location>
</feature>
<comment type="caution">
    <text evidence="4">The sequence shown here is derived from an EMBL/GenBank/DDBJ whole genome shotgun (WGS) entry which is preliminary data.</text>
</comment>
<dbReference type="PROSITE" id="PS50194">
    <property type="entry name" value="FILAMIN_REPEAT"/>
    <property type="match status" value="1"/>
</dbReference>
<evidence type="ECO:0000259" key="3">
    <source>
        <dbReference type="Pfam" id="PF18957"/>
    </source>
</evidence>
<evidence type="ECO:0000256" key="2">
    <source>
        <dbReference type="SAM" id="SignalP"/>
    </source>
</evidence>
<reference evidence="4" key="1">
    <citation type="submission" date="2020-11" db="EMBL/GenBank/DDBJ databases">
        <title>Sequencing the genomes of 1000 actinobacteria strains.</title>
        <authorList>
            <person name="Klenk H.-P."/>
        </authorList>
    </citation>
    <scope>NUCLEOTIDE SEQUENCE</scope>
    <source>
        <strain evidence="4">DSM 45632</strain>
    </source>
</reference>
<keyword evidence="5" id="KW-1185">Reference proteome</keyword>
<feature type="compositionally biased region" description="Polar residues" evidence="1">
    <location>
        <begin position="707"/>
        <end position="721"/>
    </location>
</feature>
<protein>
    <recommendedName>
        <fullName evidence="3">Long Rib domain-containing protein</fullName>
    </recommendedName>
</protein>
<feature type="region of interest" description="Disordered" evidence="1">
    <location>
        <begin position="141"/>
        <end position="160"/>
    </location>
</feature>
<dbReference type="InterPro" id="IPR044055">
    <property type="entry name" value="RibLong"/>
</dbReference>
<organism evidence="4 5">
    <name type="scientific">Corynebacterium aquatimens</name>
    <dbReference type="NCBI Taxonomy" id="1190508"/>
    <lineage>
        <taxon>Bacteria</taxon>
        <taxon>Bacillati</taxon>
        <taxon>Actinomycetota</taxon>
        <taxon>Actinomycetes</taxon>
        <taxon>Mycobacteriales</taxon>
        <taxon>Corynebacteriaceae</taxon>
        <taxon>Corynebacterium</taxon>
    </lineage>
</organism>
<feature type="region of interest" description="Disordered" evidence="1">
    <location>
        <begin position="1034"/>
        <end position="1114"/>
    </location>
</feature>
<dbReference type="InterPro" id="IPR017868">
    <property type="entry name" value="Filamin/ABP280_repeat-like"/>
</dbReference>
<gene>
    <name evidence="4" type="ORF">IW254_001791</name>
</gene>
<sequence>MSKMNTARRRGTTIAAAALSLALVAPVLQPIAAPVALPAAQAAEATTTATSASNLQSRPTQVLEADAYANGYVKSATDLTNAKHTVSGRAYVYRTTSDAQGYDPSLSTTGESRTPVPEGTVVKLQWMDDDGAVSPIYTAKTTNTKGRDSDPKNVTSNFSPSGPGAYAFDLREGFVDANGRKHIYNATGGQMVKIWIDPYKDPMTGNMQNMLRVAPGGTPGTFGAAGGLLWNNLGSFPFAGQNLQRTAIWMNEVPEPRNDGSNYMTKPRKQWIEDNAGPLKRLAGGEISSPKYQTPKQPIEYTVSGQVWREIDFGQGVSKSAVGNEVTQTFDPYDAKIADGKYSVVLTMLTEEAAQSYKVAMNGTNPAKRAEATKKWLEDYRAKGQDPIVATVKAPVIGSHYTARFPKEAFDKTNANSIYGFLVDENEQIVTSYSTYNNAEYAYPRRNRMLNPKNGSLQAPTDITSLREPFLQGNNRWINVNFAAPITNEARIDILEYDVFNNPAPHGTPLEVRVDGELSNMRNRIVWTKNNQRSDDDATKIEDTALQVCEIETVEDAKKCTFTAWDLDGDKKVNDGDVLTATLYFDNYPISRDSVVVLGDKQNSQYQPSYPHTQIPKGESREIKPTWTDGKGNPINPPVDSEGNGPTFELEPGVTGIPESITVAPDGTVVVTGETPVGKYQIPVVVTYPDGSREIVTAKVDVVNGSDATNTTPRWDNTSTPAGEPVKVPNTGDPIPAGSTVEVTSDKNWTVTTTPEGVVTVTPPADAKTGDKSTITVTVTYPDGSVDVEKFTVTVDNKDGGDNAATTTPNWDNQETTPGEPVKVPNTGDPLPEGTKVTPTIPNNPGGWTVDVDGDGTITVTPPKDSQVGDKIEVEVDVTYPDGSKDKETFTVTVVDVVDVYTVGYPNTKVKVGESETASPVFSTNPKEKNFTEVPGAKNDHDGLWSVGKPGVRDGKVKATAPNQDKLAKAFTDTRDRIVKGQCEPGKVAPEDIKRIIEEIKKLFSAGTAVDVTFEAGATPSKNVPVRFTLVDANGKPLADSDDWDGDGKSNEDEIRDCENPLNPSDQKAPDWNDTSTTPGQPVVVENTGGPVKPGTTVEISDPTKGKVEIDPTTGDITFVPSDDLKPGDKVTVVVKDPEGNKIDEFTIEIVAENPDWNDAETQPNKPVEVKNEGGPVRPGTTVKVTDPTKGTATIDPNSGDITFTPSPNMEPDDVAFIVVTGPDDKEIDTFHVTVVVSEPYWNDASTPADKPVTIPNEGGPTKPGTTVTVEGGEGKGTAKIDDNGNITFTPGDNAKPGDKITVTVKDPSGNIIDTITVTVKDPTKVVEPPIYNSGTDTTTVTTTVEKWTGLSSHLPDRDHCIATLASFGIPLALLIPVGIVAAAGLPGLQPMMDQVSVQIKQANTNLQQSLGVFNPEVARVAAQIDAQLAPVGLNLAQAAIGLALLAAGIAAIVSVYKACVDPNGVQVLSSTGSSGRGAGKGSDKKKSTSPTTTSTTSAATEPKPSEPTSTKSKPSEPTTTESTSTEPTSTESTTTAPTTTPESN</sequence>
<evidence type="ECO:0000256" key="1">
    <source>
        <dbReference type="SAM" id="MobiDB-lite"/>
    </source>
</evidence>
<name>A0A931DYP1_9CORY</name>